<dbReference type="Pfam" id="PF04280">
    <property type="entry name" value="Tim44"/>
    <property type="match status" value="1"/>
</dbReference>
<evidence type="ECO:0000256" key="1">
    <source>
        <dbReference type="ARBA" id="ARBA00004273"/>
    </source>
</evidence>
<reference evidence="8 9" key="1">
    <citation type="submission" date="2023-10" db="EMBL/GenBank/DDBJ databases">
        <title>Comparative genomics analysis reveals potential genetic determinants of host preference in Cryptosporidium xiaoi.</title>
        <authorList>
            <person name="Xiao L."/>
            <person name="Li J."/>
        </authorList>
    </citation>
    <scope>NUCLEOTIDE SEQUENCE [LARGE SCALE GENOMIC DNA]</scope>
    <source>
        <strain evidence="8 9">52996</strain>
    </source>
</reference>
<comment type="caution">
    <text evidence="8">The sequence shown here is derived from an EMBL/GenBank/DDBJ whole genome shotgun (WGS) entry which is preliminary data.</text>
</comment>
<keyword evidence="9" id="KW-1185">Reference proteome</keyword>
<evidence type="ECO:0000259" key="7">
    <source>
        <dbReference type="SMART" id="SM00978"/>
    </source>
</evidence>
<feature type="domain" description="Tim44-like" evidence="7">
    <location>
        <begin position="249"/>
        <end position="414"/>
    </location>
</feature>
<name>A0AAV9XY07_9CRYT</name>
<evidence type="ECO:0000256" key="2">
    <source>
        <dbReference type="ARBA" id="ARBA00009597"/>
    </source>
</evidence>
<dbReference type="InterPro" id="IPR039544">
    <property type="entry name" value="Tim44-like"/>
</dbReference>
<dbReference type="InterPro" id="IPR007379">
    <property type="entry name" value="Tim44-like_dom"/>
</dbReference>
<evidence type="ECO:0000256" key="6">
    <source>
        <dbReference type="ARBA" id="ARBA00023136"/>
    </source>
</evidence>
<keyword evidence="3" id="KW-0999">Mitochondrion inner membrane</keyword>
<keyword evidence="5" id="KW-0496">Mitochondrion</keyword>
<dbReference type="GO" id="GO:0005743">
    <property type="term" value="C:mitochondrial inner membrane"/>
    <property type="evidence" value="ECO:0007669"/>
    <property type="project" value="UniProtKB-SubCell"/>
</dbReference>
<comment type="similarity">
    <text evidence="2">Belongs to the Tim44 family.</text>
</comment>
<organism evidence="8 9">
    <name type="scientific">Cryptosporidium xiaoi</name>
    <dbReference type="NCBI Taxonomy" id="659607"/>
    <lineage>
        <taxon>Eukaryota</taxon>
        <taxon>Sar</taxon>
        <taxon>Alveolata</taxon>
        <taxon>Apicomplexa</taxon>
        <taxon>Conoidasida</taxon>
        <taxon>Coccidia</taxon>
        <taxon>Eucoccidiorida</taxon>
        <taxon>Eimeriorina</taxon>
        <taxon>Cryptosporidiidae</taxon>
        <taxon>Cryptosporidium</taxon>
    </lineage>
</organism>
<accession>A0AAV9XY07</accession>
<evidence type="ECO:0000256" key="5">
    <source>
        <dbReference type="ARBA" id="ARBA00023128"/>
    </source>
</evidence>
<dbReference type="EMBL" id="JAWDEY010000013">
    <property type="protein sequence ID" value="KAK6589194.1"/>
    <property type="molecule type" value="Genomic_DNA"/>
</dbReference>
<sequence>MLIKTGNSIYGNKFHVLLNNHSYLYKISNLGYNTYLFFSNKFGPSVRNIYTKKDSYIKDIISQIKNGINEDRALVNDLNIFINDLNIHNKFFRNKRIQTLLKIINSQKKNIKFYVNFYSPYYLRHIQKHKYIYSHFLSNLRLIKYFFDDKTEQDEITEKLLNWKNKFKSEILADTSHKVKNAEFSNNCKYKDPEINEETNEKINRDNFSIVVQEDSVWDRFGAKLKDMPILKDFFENPIVGRIFKENEISSAIKQMKILDPKFKLLHLIYMVENIVVPHYLNIYLSGNERELKLHTADTAFKTILSNVNELKAIGLSFDPTVLLISDLELKGAKISKFEFTDELSTTRDEKIQPIFVFTFTAQQINCLRNSNGEIISGSKDDIREVFYSIAVTNHPNSEISGLKYPLLVTELAILGMSPIL</sequence>
<dbReference type="PANTHER" id="PTHR10721">
    <property type="entry name" value="MITOCHONDRIAL IMPORT INNER MEMBRANE TRANSLOCASE SUBUNIT TIM44"/>
    <property type="match status" value="1"/>
</dbReference>
<evidence type="ECO:0000313" key="9">
    <source>
        <dbReference type="Proteomes" id="UP001311799"/>
    </source>
</evidence>
<dbReference type="GO" id="GO:0051087">
    <property type="term" value="F:protein-folding chaperone binding"/>
    <property type="evidence" value="ECO:0007669"/>
    <property type="project" value="TreeGrafter"/>
</dbReference>
<dbReference type="SMART" id="SM00978">
    <property type="entry name" value="Tim44"/>
    <property type="match status" value="1"/>
</dbReference>
<dbReference type="Proteomes" id="UP001311799">
    <property type="component" value="Unassembled WGS sequence"/>
</dbReference>
<evidence type="ECO:0000256" key="3">
    <source>
        <dbReference type="ARBA" id="ARBA00022792"/>
    </source>
</evidence>
<comment type="subcellular location">
    <subcellularLocation>
        <location evidence="1">Mitochondrion inner membrane</location>
    </subcellularLocation>
</comment>
<keyword evidence="6" id="KW-0472">Membrane</keyword>
<dbReference type="AlphaFoldDB" id="A0AAV9XY07"/>
<evidence type="ECO:0000256" key="4">
    <source>
        <dbReference type="ARBA" id="ARBA00022946"/>
    </source>
</evidence>
<dbReference type="Gene3D" id="3.10.450.240">
    <property type="match status" value="1"/>
</dbReference>
<dbReference type="PANTHER" id="PTHR10721:SF1">
    <property type="entry name" value="MITOCHONDRIAL IMPORT INNER MEMBRANE TRANSLOCASE SUBUNIT TIM44"/>
    <property type="match status" value="1"/>
</dbReference>
<dbReference type="GO" id="GO:0030150">
    <property type="term" value="P:protein import into mitochondrial matrix"/>
    <property type="evidence" value="ECO:0007669"/>
    <property type="project" value="TreeGrafter"/>
</dbReference>
<dbReference type="SUPFAM" id="SSF54427">
    <property type="entry name" value="NTF2-like"/>
    <property type="match status" value="1"/>
</dbReference>
<evidence type="ECO:0000313" key="8">
    <source>
        <dbReference type="EMBL" id="KAK6589194.1"/>
    </source>
</evidence>
<gene>
    <name evidence="8" type="ORF">RS030_213385</name>
</gene>
<keyword evidence="4" id="KW-0809">Transit peptide</keyword>
<proteinExistence type="inferred from homology"/>
<protein>
    <submittedName>
        <fullName evidence="8">Tim44-like domain-containing</fullName>
    </submittedName>
</protein>
<dbReference type="InterPro" id="IPR032710">
    <property type="entry name" value="NTF2-like_dom_sf"/>
</dbReference>